<dbReference type="OrthoDB" id="270584at2759"/>
<organism evidence="15 16">
    <name type="scientific">Psilocybe cf. subviscida</name>
    <dbReference type="NCBI Taxonomy" id="2480587"/>
    <lineage>
        <taxon>Eukaryota</taxon>
        <taxon>Fungi</taxon>
        <taxon>Dikarya</taxon>
        <taxon>Basidiomycota</taxon>
        <taxon>Agaricomycotina</taxon>
        <taxon>Agaricomycetes</taxon>
        <taxon>Agaricomycetidae</taxon>
        <taxon>Agaricales</taxon>
        <taxon>Agaricineae</taxon>
        <taxon>Strophariaceae</taxon>
        <taxon>Psilocybe</taxon>
    </lineage>
</organism>
<sequence>MPAPVQRAASYRKPVPEYVPSPPPSPIVAPPPPPAKPAYHLSKEVPPLPENWQEILAARTSVDELSKSNESSTSVQTPAKPPKPSQDGDSKSTEQLAYLPVPKHNESVTTLNDTMSQTQPNDPEDSPNTSDRTLDPPSPSIMSTPHTLEEFRAVEGREARKRKLVRLWKALPQLLDSSRLPSATGEDGQISAEKAHSLKAMYDGELLVHCATSASGSRSHHIGWDEFKRYAATKEAELWHIFHDELDLDGNGVLDEKELTGALSKTGIELDPLTLHEFMHSVSLNRDSRHISFADFRDFFILLPRKISAAEIYQYYELRKYLGDDGRGPARVTMEGDVSLSAEDVPPYPTSYTVLSSSAHPSNPTTSSSDEIQVDEEEYEYLDEEHEEEHTHFLEGHTALKFLLAGGIAGAVSRTCTAPFDRLKIFLITRPPELGGPSLVGQSKHTGIRIITNAVSRIFAEGGVLAFWTGNGLSVAKIFPESAIKFFAYESSKRAFAKYYDNVADSRDISGLSRFLSGGIGGISSQLSIYPIETLKTQMMSSTGENKRTLVSAIRHVWSLGGIRGYYRGLTIGLIGVFPYSAIDMSTFEALKQGYSKSTGKEPGVLALLAFGSISGSVGATSVYPLNLVRTRLQASGSSGHPQIYTGVMDVALKTWEHDGWRGFYRGLFPTLAKVIPSVSISYVVYEQTKRRLGV</sequence>
<proteinExistence type="inferred from homology"/>
<evidence type="ECO:0000256" key="5">
    <source>
        <dbReference type="ARBA" id="ARBA00022723"/>
    </source>
</evidence>
<evidence type="ECO:0000256" key="7">
    <source>
        <dbReference type="ARBA" id="ARBA00022792"/>
    </source>
</evidence>
<dbReference type="PROSITE" id="PS50222">
    <property type="entry name" value="EF_HAND_2"/>
    <property type="match status" value="1"/>
</dbReference>
<keyword evidence="4 12" id="KW-0812">Transmembrane</keyword>
<comment type="caution">
    <text evidence="15">The sequence shown here is derived from an EMBL/GenBank/DDBJ whole genome shotgun (WGS) entry which is preliminary data.</text>
</comment>
<evidence type="ECO:0000256" key="4">
    <source>
        <dbReference type="ARBA" id="ARBA00022692"/>
    </source>
</evidence>
<dbReference type="PROSITE" id="PS00018">
    <property type="entry name" value="EF_HAND_1"/>
    <property type="match status" value="1"/>
</dbReference>
<name>A0A8H5BE25_9AGAR</name>
<dbReference type="InterPro" id="IPR011992">
    <property type="entry name" value="EF-hand-dom_pair"/>
</dbReference>
<dbReference type="FunFam" id="1.50.40.10:FF:000016">
    <property type="entry name" value="Solute carrier family 25 member 23"/>
    <property type="match status" value="1"/>
</dbReference>
<dbReference type="PANTHER" id="PTHR24089">
    <property type="entry name" value="SOLUTE CARRIER FAMILY 25"/>
    <property type="match status" value="1"/>
</dbReference>
<gene>
    <name evidence="15" type="ORF">D9619_000881</name>
</gene>
<dbReference type="SUPFAM" id="SSF103506">
    <property type="entry name" value="Mitochondrial carrier"/>
    <property type="match status" value="1"/>
</dbReference>
<dbReference type="CDD" id="cd00051">
    <property type="entry name" value="EFh"/>
    <property type="match status" value="1"/>
</dbReference>
<evidence type="ECO:0000256" key="10">
    <source>
        <dbReference type="ARBA" id="ARBA00023128"/>
    </source>
</evidence>
<feature type="compositionally biased region" description="Pro residues" evidence="13">
    <location>
        <begin position="17"/>
        <end position="36"/>
    </location>
</feature>
<dbReference type="InterPro" id="IPR002067">
    <property type="entry name" value="MCP"/>
</dbReference>
<dbReference type="Gene3D" id="1.50.40.10">
    <property type="entry name" value="Mitochondrial carrier domain"/>
    <property type="match status" value="1"/>
</dbReference>
<feature type="compositionally biased region" description="Polar residues" evidence="13">
    <location>
        <begin position="107"/>
        <end position="131"/>
    </location>
</feature>
<feature type="repeat" description="Solcar" evidence="12">
    <location>
        <begin position="509"/>
        <end position="594"/>
    </location>
</feature>
<dbReference type="InterPro" id="IPR023395">
    <property type="entry name" value="MCP_dom_sf"/>
</dbReference>
<evidence type="ECO:0000256" key="1">
    <source>
        <dbReference type="ARBA" id="ARBA00004448"/>
    </source>
</evidence>
<dbReference type="InterPro" id="IPR018247">
    <property type="entry name" value="EF_Hand_1_Ca_BS"/>
</dbReference>
<feature type="compositionally biased region" description="Polar residues" evidence="13">
    <location>
        <begin position="68"/>
        <end position="77"/>
    </location>
</feature>
<evidence type="ECO:0000256" key="11">
    <source>
        <dbReference type="ARBA" id="ARBA00023136"/>
    </source>
</evidence>
<dbReference type="PROSITE" id="PS50920">
    <property type="entry name" value="SOLCAR"/>
    <property type="match status" value="3"/>
</dbReference>
<accession>A0A8H5BE25</accession>
<feature type="domain" description="EF-hand" evidence="14">
    <location>
        <begin position="233"/>
        <end position="269"/>
    </location>
</feature>
<feature type="repeat" description="Solcar" evidence="12">
    <location>
        <begin position="397"/>
        <end position="495"/>
    </location>
</feature>
<dbReference type="Gene3D" id="1.10.238.10">
    <property type="entry name" value="EF-hand"/>
    <property type="match status" value="1"/>
</dbReference>
<evidence type="ECO:0000256" key="2">
    <source>
        <dbReference type="ARBA" id="ARBA00006375"/>
    </source>
</evidence>
<keyword evidence="11 12" id="KW-0472">Membrane</keyword>
<keyword evidence="10" id="KW-0496">Mitochondrion</keyword>
<evidence type="ECO:0000313" key="16">
    <source>
        <dbReference type="Proteomes" id="UP000567179"/>
    </source>
</evidence>
<evidence type="ECO:0000259" key="14">
    <source>
        <dbReference type="PROSITE" id="PS50222"/>
    </source>
</evidence>
<evidence type="ECO:0000313" key="15">
    <source>
        <dbReference type="EMBL" id="KAF5321489.1"/>
    </source>
</evidence>
<keyword evidence="9" id="KW-1133">Transmembrane helix</keyword>
<keyword evidence="6" id="KW-0677">Repeat</keyword>
<evidence type="ECO:0000256" key="12">
    <source>
        <dbReference type="PROSITE-ProRule" id="PRU00282"/>
    </source>
</evidence>
<keyword evidence="7" id="KW-0999">Mitochondrion inner membrane</keyword>
<dbReference type="GO" id="GO:0055085">
    <property type="term" value="P:transmembrane transport"/>
    <property type="evidence" value="ECO:0007669"/>
    <property type="project" value="InterPro"/>
</dbReference>
<evidence type="ECO:0000256" key="9">
    <source>
        <dbReference type="ARBA" id="ARBA00022989"/>
    </source>
</evidence>
<evidence type="ECO:0000256" key="8">
    <source>
        <dbReference type="ARBA" id="ARBA00022837"/>
    </source>
</evidence>
<feature type="repeat" description="Solcar" evidence="12">
    <location>
        <begin position="603"/>
        <end position="692"/>
    </location>
</feature>
<dbReference type="Proteomes" id="UP000567179">
    <property type="component" value="Unassembled WGS sequence"/>
</dbReference>
<dbReference type="GO" id="GO:0005743">
    <property type="term" value="C:mitochondrial inner membrane"/>
    <property type="evidence" value="ECO:0007669"/>
    <property type="project" value="UniProtKB-SubCell"/>
</dbReference>
<dbReference type="Pfam" id="PF00153">
    <property type="entry name" value="Mito_carr"/>
    <property type="match status" value="3"/>
</dbReference>
<evidence type="ECO:0000256" key="3">
    <source>
        <dbReference type="ARBA" id="ARBA00022448"/>
    </source>
</evidence>
<evidence type="ECO:0000256" key="6">
    <source>
        <dbReference type="ARBA" id="ARBA00022737"/>
    </source>
</evidence>
<dbReference type="AlphaFoldDB" id="A0A8H5BE25"/>
<keyword evidence="8" id="KW-0106">Calcium</keyword>
<protein>
    <recommendedName>
        <fullName evidence="14">EF-hand domain-containing protein</fullName>
    </recommendedName>
</protein>
<keyword evidence="16" id="KW-1185">Reference proteome</keyword>
<reference evidence="15 16" key="1">
    <citation type="journal article" date="2020" name="ISME J.">
        <title>Uncovering the hidden diversity of litter-decomposition mechanisms in mushroom-forming fungi.</title>
        <authorList>
            <person name="Floudas D."/>
            <person name="Bentzer J."/>
            <person name="Ahren D."/>
            <person name="Johansson T."/>
            <person name="Persson P."/>
            <person name="Tunlid A."/>
        </authorList>
    </citation>
    <scope>NUCLEOTIDE SEQUENCE [LARGE SCALE GENOMIC DNA]</scope>
    <source>
        <strain evidence="15 16">CBS 101986</strain>
    </source>
</reference>
<comment type="subcellular location">
    <subcellularLocation>
        <location evidence="1">Mitochondrion inner membrane</location>
        <topology evidence="1">Multi-pass membrane protein</topology>
    </subcellularLocation>
</comment>
<keyword evidence="3" id="KW-0813">Transport</keyword>
<dbReference type="EMBL" id="JAACJJ010000028">
    <property type="protein sequence ID" value="KAF5321489.1"/>
    <property type="molecule type" value="Genomic_DNA"/>
</dbReference>
<evidence type="ECO:0000256" key="13">
    <source>
        <dbReference type="SAM" id="MobiDB-lite"/>
    </source>
</evidence>
<dbReference type="GO" id="GO:0005509">
    <property type="term" value="F:calcium ion binding"/>
    <property type="evidence" value="ECO:0007669"/>
    <property type="project" value="InterPro"/>
</dbReference>
<dbReference type="InterPro" id="IPR018108">
    <property type="entry name" value="MCP_transmembrane"/>
</dbReference>
<comment type="similarity">
    <text evidence="2">Belongs to the mitochondrial carrier (TC 2.A.29) family.</text>
</comment>
<dbReference type="InterPro" id="IPR002048">
    <property type="entry name" value="EF_hand_dom"/>
</dbReference>
<dbReference type="PRINTS" id="PR00926">
    <property type="entry name" value="MITOCARRIER"/>
</dbReference>
<feature type="region of interest" description="Disordered" evidence="13">
    <location>
        <begin position="1"/>
        <end position="146"/>
    </location>
</feature>
<keyword evidence="5" id="KW-0479">Metal-binding</keyword>
<dbReference type="SUPFAM" id="SSF47473">
    <property type="entry name" value="EF-hand"/>
    <property type="match status" value="1"/>
</dbReference>